<keyword evidence="8" id="KW-1185">Reference proteome</keyword>
<proteinExistence type="predicted"/>
<dbReference type="InterPro" id="IPR003439">
    <property type="entry name" value="ABC_transporter-like_ATP-bd"/>
</dbReference>
<dbReference type="EMBL" id="LMUA01000003">
    <property type="protein sequence ID" value="KUE77363.1"/>
    <property type="molecule type" value="Genomic_DNA"/>
</dbReference>
<reference evidence="5" key="1">
    <citation type="submission" date="2015-02" db="EMBL/GenBank/DDBJ databases">
        <title>A novel member of the family Ruminococcaceae isolated from human feces.</title>
        <authorList>
            <person name="Shkoporov A.N."/>
            <person name="Chaplin A.V."/>
            <person name="Motuzova O.V."/>
            <person name="Kafarskaia L.I."/>
            <person name="Khokhlova E.V."/>
            <person name="Efimov B.A."/>
        </authorList>
    </citation>
    <scope>NUCLEOTIDE SEQUENCE [LARGE SCALE GENOMIC DNA]</scope>
    <source>
        <strain evidence="5">585-1</strain>
    </source>
</reference>
<dbReference type="EMBL" id="JXXK01000044">
    <property type="protein sequence ID" value="KJF38413.1"/>
    <property type="molecule type" value="Genomic_DNA"/>
</dbReference>
<sequence>MSIELVNVSKAFGETQVLRGLSERFAQGEAVCVMGRSGLGKTTLARIVMGLEKPDAGAVRGAKGKRFAAAFQEDRLVERLSAQGNLRFACGAALDEPRMAEAFAAVGLTPQDVEKPVGELSGGQRRRVALLRALMAPADVVVLDEPFKGLDEAARQAAAAYVRRMQAGRTLLCITHEEGDAALLGARVFRLPEAAEQQEGR</sequence>
<protein>
    <submittedName>
        <fullName evidence="7">ABC transporter ATP-binding protein</fullName>
    </submittedName>
</protein>
<evidence type="ECO:0000313" key="6">
    <source>
        <dbReference type="EMBL" id="KUE77363.1"/>
    </source>
</evidence>
<reference evidence="6 9" key="2">
    <citation type="submission" date="2015-10" db="EMBL/GenBank/DDBJ databases">
        <title>A novel member of the family Ruminococcaceae isolated from human faeces.</title>
        <authorList>
            <person name="Shkoporov A.N."/>
            <person name="Chaplin A.V."/>
            <person name="Motuzova O.V."/>
            <person name="Kafarskaia L.I."/>
            <person name="Efimov B.A."/>
        </authorList>
    </citation>
    <scope>NUCLEOTIDE SEQUENCE [LARGE SCALE GENOMIC DNA]</scope>
    <source>
        <strain evidence="6 9">668</strain>
    </source>
</reference>
<dbReference type="GeneID" id="42858469"/>
<evidence type="ECO:0000313" key="8">
    <source>
        <dbReference type="Proteomes" id="UP000032483"/>
    </source>
</evidence>
<evidence type="ECO:0000256" key="3">
    <source>
        <dbReference type="ARBA" id="ARBA00022840"/>
    </source>
</evidence>
<dbReference type="EMBL" id="VUNJ01000001">
    <property type="protein sequence ID" value="MST90507.1"/>
    <property type="molecule type" value="Genomic_DNA"/>
</dbReference>
<dbReference type="InterPro" id="IPR003593">
    <property type="entry name" value="AAA+_ATPase"/>
</dbReference>
<accession>A0A0W7TU91</accession>
<dbReference type="InterPro" id="IPR017871">
    <property type="entry name" value="ABC_transporter-like_CS"/>
</dbReference>
<dbReference type="Pfam" id="PF00005">
    <property type="entry name" value="ABC_tran"/>
    <property type="match status" value="1"/>
</dbReference>
<dbReference type="GO" id="GO:0016887">
    <property type="term" value="F:ATP hydrolysis activity"/>
    <property type="evidence" value="ECO:0007669"/>
    <property type="project" value="InterPro"/>
</dbReference>
<evidence type="ECO:0000313" key="5">
    <source>
        <dbReference type="EMBL" id="KJF38413.1"/>
    </source>
</evidence>
<dbReference type="AlphaFoldDB" id="A0A0D8IY15"/>
<dbReference type="PANTHER" id="PTHR42788">
    <property type="entry name" value="TAURINE IMPORT ATP-BINDING PROTEIN-RELATED"/>
    <property type="match status" value="1"/>
</dbReference>
<dbReference type="Proteomes" id="UP000053433">
    <property type="component" value="Unassembled WGS sequence"/>
</dbReference>
<gene>
    <name evidence="6" type="ORF">ASJ35_03585</name>
    <name evidence="7" type="ORF">FYJ76_00920</name>
    <name evidence="5" type="ORF">TQ39_18200</name>
</gene>
<organism evidence="5 8">
    <name type="scientific">Ruthenibacterium lactatiformans</name>
    <dbReference type="NCBI Taxonomy" id="1550024"/>
    <lineage>
        <taxon>Bacteria</taxon>
        <taxon>Bacillati</taxon>
        <taxon>Bacillota</taxon>
        <taxon>Clostridia</taxon>
        <taxon>Eubacteriales</taxon>
        <taxon>Oscillospiraceae</taxon>
        <taxon>Ruthenibacterium</taxon>
    </lineage>
</organism>
<feature type="domain" description="ABC transporter" evidence="4">
    <location>
        <begin position="3"/>
        <end position="201"/>
    </location>
</feature>
<evidence type="ECO:0000313" key="9">
    <source>
        <dbReference type="Proteomes" id="UP000053433"/>
    </source>
</evidence>
<dbReference type="PANTHER" id="PTHR42788:SF19">
    <property type="entry name" value="ALIPHATIC SULFONATES IMPORT ATP-BINDING PROTEIN SSUB 2"/>
    <property type="match status" value="1"/>
</dbReference>
<dbReference type="RefSeq" id="WP_050006581.1">
    <property type="nucleotide sequence ID" value="NZ_CATXDA010000078.1"/>
</dbReference>
<dbReference type="InterPro" id="IPR027417">
    <property type="entry name" value="P-loop_NTPase"/>
</dbReference>
<keyword evidence="3 7" id="KW-0067">ATP-binding</keyword>
<evidence type="ECO:0000313" key="10">
    <source>
        <dbReference type="Proteomes" id="UP000431913"/>
    </source>
</evidence>
<evidence type="ECO:0000313" key="7">
    <source>
        <dbReference type="EMBL" id="MST90507.1"/>
    </source>
</evidence>
<dbReference type="InterPro" id="IPR050166">
    <property type="entry name" value="ABC_transporter_ATP-bind"/>
</dbReference>
<keyword evidence="2" id="KW-0547">Nucleotide-binding</keyword>
<evidence type="ECO:0000256" key="2">
    <source>
        <dbReference type="ARBA" id="ARBA00022741"/>
    </source>
</evidence>
<dbReference type="SMART" id="SM00382">
    <property type="entry name" value="AAA"/>
    <property type="match status" value="1"/>
</dbReference>
<dbReference type="Gene3D" id="3.40.50.300">
    <property type="entry name" value="P-loop containing nucleotide triphosphate hydrolases"/>
    <property type="match status" value="1"/>
</dbReference>
<comment type="caution">
    <text evidence="5">The sequence shown here is derived from an EMBL/GenBank/DDBJ whole genome shotgun (WGS) entry which is preliminary data.</text>
</comment>
<accession>A0A0D8IY15</accession>
<dbReference type="GO" id="GO:0005524">
    <property type="term" value="F:ATP binding"/>
    <property type="evidence" value="ECO:0007669"/>
    <property type="project" value="UniProtKB-KW"/>
</dbReference>
<evidence type="ECO:0000259" key="4">
    <source>
        <dbReference type="PROSITE" id="PS50893"/>
    </source>
</evidence>
<dbReference type="Proteomes" id="UP000431913">
    <property type="component" value="Unassembled WGS sequence"/>
</dbReference>
<dbReference type="PROSITE" id="PS50893">
    <property type="entry name" value="ABC_TRANSPORTER_2"/>
    <property type="match status" value="1"/>
</dbReference>
<name>A0A0D8IY15_9FIRM</name>
<dbReference type="Proteomes" id="UP000032483">
    <property type="component" value="Unassembled WGS sequence"/>
</dbReference>
<evidence type="ECO:0000256" key="1">
    <source>
        <dbReference type="ARBA" id="ARBA00022448"/>
    </source>
</evidence>
<dbReference type="PROSITE" id="PS00211">
    <property type="entry name" value="ABC_TRANSPORTER_1"/>
    <property type="match status" value="1"/>
</dbReference>
<dbReference type="SUPFAM" id="SSF52540">
    <property type="entry name" value="P-loop containing nucleoside triphosphate hydrolases"/>
    <property type="match status" value="1"/>
</dbReference>
<reference evidence="7 10" key="3">
    <citation type="submission" date="2019-08" db="EMBL/GenBank/DDBJ databases">
        <title>In-depth cultivation of the pig gut microbiome towards novel bacterial diversity and tailored functional studies.</title>
        <authorList>
            <person name="Wylensek D."/>
            <person name="Hitch T.C.A."/>
            <person name="Clavel T."/>
        </authorList>
    </citation>
    <scope>NUCLEOTIDE SEQUENCE [LARGE SCALE GENOMIC DNA]</scope>
    <source>
        <strain evidence="7 10">WCA3-601-WT-6J</strain>
    </source>
</reference>
<keyword evidence="1" id="KW-0813">Transport</keyword>